<name>A0A067QSX8_ZOONE</name>
<feature type="domain" description="Helicase C-terminal" evidence="11">
    <location>
        <begin position="429"/>
        <end position="574"/>
    </location>
</feature>
<comment type="similarity">
    <text evidence="8">Belongs to the DEAD box helicase family.</text>
</comment>
<evidence type="ECO:0000259" key="10">
    <source>
        <dbReference type="PROSITE" id="PS51192"/>
    </source>
</evidence>
<sequence length="626" mass="68875">MEGEMWDDGDIQVMVQSSVDPGRSFGRGRGFRPIQKSTIYDNDPGKVSSVIDNLRDDDVPGFAKNNEKSSGFNERGGANFVRGRGGGRGRSGGRGGFSDDTGGSNRQRSYDENTNARVNSGGGFSSHKAGECENSVDPPKPRELYIPPEPVDDEAAMFDGGISCGINFDKYDNIKVEVTGENVPQPAETFQSAGLCQFVLDNVKKSGYLKPTPVQKHALPIIMSGRDLMACAQTGSGKTAAFLLPMINTLIRDTKDLIITSQHCEPHAIIISPTRELAIQIFTEARKFSHGSIVKVVVAYGGTAVYHQARQVMDGCHILVATPGRLIDFVNRGRITFSSIRFLVLDEADRMLDMGFMPDVERIMNHSTMVPNGERQTLMFSATFPVDIQRLAGKFLHSYLFLAIGIVGGACSDVEQRFHLVSKFEKRPKLIDLLSQEGSEKTLVFVEMKRTADFIAAYLSDNDFPTTSIHGDRMQQQREEALWDFKSGRMGVLVATAVAARGLDIKNVSHVVNFDLPKSIDEYVHRIGRTGRVGNCGKATSFYDPECDGPLAKDLLKILEQAGQNIPPWLEKYAADSLYSSQTHFGRFGGKDFRKFDKNGEPDSFLGGVSDSGRGQPQPLEPEEDW</sequence>
<dbReference type="EC" id="3.6.4.13" evidence="1"/>
<dbReference type="PROSITE" id="PS00039">
    <property type="entry name" value="DEAD_ATP_HELICASE"/>
    <property type="match status" value="1"/>
</dbReference>
<proteinExistence type="inferred from homology"/>
<organism evidence="13 14">
    <name type="scientific">Zootermopsis nevadensis</name>
    <name type="common">Dampwood termite</name>
    <dbReference type="NCBI Taxonomy" id="136037"/>
    <lineage>
        <taxon>Eukaryota</taxon>
        <taxon>Metazoa</taxon>
        <taxon>Ecdysozoa</taxon>
        <taxon>Arthropoda</taxon>
        <taxon>Hexapoda</taxon>
        <taxon>Insecta</taxon>
        <taxon>Pterygota</taxon>
        <taxon>Neoptera</taxon>
        <taxon>Polyneoptera</taxon>
        <taxon>Dictyoptera</taxon>
        <taxon>Blattodea</taxon>
        <taxon>Blattoidea</taxon>
        <taxon>Termitoidae</taxon>
        <taxon>Termopsidae</taxon>
        <taxon>Zootermopsis</taxon>
    </lineage>
</organism>
<dbReference type="InterPro" id="IPR014001">
    <property type="entry name" value="Helicase_ATP-bd"/>
</dbReference>
<evidence type="ECO:0000256" key="9">
    <source>
        <dbReference type="SAM" id="MobiDB-lite"/>
    </source>
</evidence>
<dbReference type="InterPro" id="IPR000629">
    <property type="entry name" value="RNA-helicase_DEAD-box_CS"/>
</dbReference>
<dbReference type="SMART" id="SM00487">
    <property type="entry name" value="DEXDc"/>
    <property type="match status" value="1"/>
</dbReference>
<evidence type="ECO:0000256" key="7">
    <source>
        <dbReference type="PROSITE-ProRule" id="PRU00552"/>
    </source>
</evidence>
<dbReference type="Pfam" id="PF00271">
    <property type="entry name" value="Helicase_C"/>
    <property type="match status" value="1"/>
</dbReference>
<dbReference type="GO" id="GO:0005524">
    <property type="term" value="F:ATP binding"/>
    <property type="evidence" value="ECO:0007669"/>
    <property type="project" value="UniProtKB-KW"/>
</dbReference>
<feature type="region of interest" description="Disordered" evidence="9">
    <location>
        <begin position="595"/>
        <end position="626"/>
    </location>
</feature>
<evidence type="ECO:0000256" key="3">
    <source>
        <dbReference type="ARBA" id="ARBA00022801"/>
    </source>
</evidence>
<dbReference type="GO" id="GO:0031047">
    <property type="term" value="P:regulatory ncRNA-mediated gene silencing"/>
    <property type="evidence" value="ECO:0007669"/>
    <property type="project" value="UniProtKB-ARBA"/>
</dbReference>
<keyword evidence="5 8" id="KW-0067">ATP-binding</keyword>
<feature type="short sequence motif" description="Q motif" evidence="7">
    <location>
        <begin position="188"/>
        <end position="216"/>
    </location>
</feature>
<dbReference type="STRING" id="136037.A0A067QSX8"/>
<dbReference type="GO" id="GO:0003676">
    <property type="term" value="F:nucleic acid binding"/>
    <property type="evidence" value="ECO:0007669"/>
    <property type="project" value="InterPro"/>
</dbReference>
<dbReference type="GO" id="GO:0016787">
    <property type="term" value="F:hydrolase activity"/>
    <property type="evidence" value="ECO:0007669"/>
    <property type="project" value="UniProtKB-KW"/>
</dbReference>
<feature type="compositionally biased region" description="Polar residues" evidence="9">
    <location>
        <begin position="104"/>
        <end position="118"/>
    </location>
</feature>
<evidence type="ECO:0000256" key="8">
    <source>
        <dbReference type="RuleBase" id="RU000492"/>
    </source>
</evidence>
<evidence type="ECO:0000256" key="5">
    <source>
        <dbReference type="ARBA" id="ARBA00022840"/>
    </source>
</evidence>
<evidence type="ECO:0000256" key="1">
    <source>
        <dbReference type="ARBA" id="ARBA00012552"/>
    </source>
</evidence>
<dbReference type="Pfam" id="PF00270">
    <property type="entry name" value="DEAD"/>
    <property type="match status" value="1"/>
</dbReference>
<dbReference type="OMA" id="NESIMMG"/>
<evidence type="ECO:0000313" key="13">
    <source>
        <dbReference type="EMBL" id="KDR06558.1"/>
    </source>
</evidence>
<dbReference type="EMBL" id="KK853579">
    <property type="protein sequence ID" value="KDR06558.1"/>
    <property type="molecule type" value="Genomic_DNA"/>
</dbReference>
<dbReference type="GO" id="GO:0003724">
    <property type="term" value="F:RNA helicase activity"/>
    <property type="evidence" value="ECO:0007669"/>
    <property type="project" value="UniProtKB-EC"/>
</dbReference>
<feature type="compositionally biased region" description="Gly residues" evidence="9">
    <location>
        <begin position="83"/>
        <end position="96"/>
    </location>
</feature>
<dbReference type="InterPro" id="IPR011545">
    <property type="entry name" value="DEAD/DEAH_box_helicase_dom"/>
</dbReference>
<dbReference type="FunFam" id="3.40.50.300:FF:000397">
    <property type="entry name" value="Probable ATP-dependent RNA helicase DDX4"/>
    <property type="match status" value="1"/>
</dbReference>
<dbReference type="InterPro" id="IPR014014">
    <property type="entry name" value="RNA_helicase_DEAD_Q_motif"/>
</dbReference>
<accession>A0A067QSX8</accession>
<dbReference type="InterPro" id="IPR027417">
    <property type="entry name" value="P-loop_NTPase"/>
</dbReference>
<evidence type="ECO:0000259" key="11">
    <source>
        <dbReference type="PROSITE" id="PS51194"/>
    </source>
</evidence>
<dbReference type="eggNOG" id="KOG0335">
    <property type="taxonomic scope" value="Eukaryota"/>
</dbReference>
<feature type="region of interest" description="Disordered" evidence="9">
    <location>
        <begin position="18"/>
        <end position="143"/>
    </location>
</feature>
<dbReference type="PROSITE" id="PS51194">
    <property type="entry name" value="HELICASE_CTER"/>
    <property type="match status" value="1"/>
</dbReference>
<keyword evidence="4 8" id="KW-0347">Helicase</keyword>
<dbReference type="AlphaFoldDB" id="A0A067QSX8"/>
<reference evidence="13 14" key="1">
    <citation type="journal article" date="2014" name="Nat. Commun.">
        <title>Molecular traces of alternative social organization in a termite genome.</title>
        <authorList>
            <person name="Terrapon N."/>
            <person name="Li C."/>
            <person name="Robertson H.M."/>
            <person name="Ji L."/>
            <person name="Meng X."/>
            <person name="Booth W."/>
            <person name="Chen Z."/>
            <person name="Childers C.P."/>
            <person name="Glastad K.M."/>
            <person name="Gokhale K."/>
            <person name="Gowin J."/>
            <person name="Gronenberg W."/>
            <person name="Hermansen R.A."/>
            <person name="Hu H."/>
            <person name="Hunt B.G."/>
            <person name="Huylmans A.K."/>
            <person name="Khalil S.M."/>
            <person name="Mitchell R.D."/>
            <person name="Munoz-Torres M.C."/>
            <person name="Mustard J.A."/>
            <person name="Pan H."/>
            <person name="Reese J.T."/>
            <person name="Scharf M.E."/>
            <person name="Sun F."/>
            <person name="Vogel H."/>
            <person name="Xiao J."/>
            <person name="Yang W."/>
            <person name="Yang Z."/>
            <person name="Yang Z."/>
            <person name="Zhou J."/>
            <person name="Zhu J."/>
            <person name="Brent C.S."/>
            <person name="Elsik C.G."/>
            <person name="Goodisman M.A."/>
            <person name="Liberles D.A."/>
            <person name="Roe R.M."/>
            <person name="Vargo E.L."/>
            <person name="Vilcinskas A."/>
            <person name="Wang J."/>
            <person name="Bornberg-Bauer E."/>
            <person name="Korb J."/>
            <person name="Zhang G."/>
            <person name="Liebig J."/>
        </authorList>
    </citation>
    <scope>NUCLEOTIDE SEQUENCE [LARGE SCALE GENOMIC DNA]</scope>
    <source>
        <tissue evidence="13">Whole organism</tissue>
    </source>
</reference>
<dbReference type="Gene3D" id="3.40.50.300">
    <property type="entry name" value="P-loop containing nucleotide triphosphate hydrolases"/>
    <property type="match status" value="2"/>
</dbReference>
<evidence type="ECO:0000256" key="6">
    <source>
        <dbReference type="ARBA" id="ARBA00047984"/>
    </source>
</evidence>
<dbReference type="PANTHER" id="PTHR47958">
    <property type="entry name" value="ATP-DEPENDENT RNA HELICASE DBP3"/>
    <property type="match status" value="1"/>
</dbReference>
<dbReference type="PROSITE" id="PS51195">
    <property type="entry name" value="Q_MOTIF"/>
    <property type="match status" value="1"/>
</dbReference>
<evidence type="ECO:0000313" key="14">
    <source>
        <dbReference type="Proteomes" id="UP000027135"/>
    </source>
</evidence>
<evidence type="ECO:0000259" key="12">
    <source>
        <dbReference type="PROSITE" id="PS51195"/>
    </source>
</evidence>
<dbReference type="Proteomes" id="UP000027135">
    <property type="component" value="Unassembled WGS sequence"/>
</dbReference>
<dbReference type="OrthoDB" id="196131at2759"/>
<keyword evidence="3 8" id="KW-0378">Hydrolase</keyword>
<protein>
    <recommendedName>
        <fullName evidence="1">RNA helicase</fullName>
        <ecNumber evidence="1">3.6.4.13</ecNumber>
    </recommendedName>
</protein>
<evidence type="ECO:0000256" key="2">
    <source>
        <dbReference type="ARBA" id="ARBA00022741"/>
    </source>
</evidence>
<dbReference type="PROSITE" id="PS51192">
    <property type="entry name" value="HELICASE_ATP_BIND_1"/>
    <property type="match status" value="1"/>
</dbReference>
<evidence type="ECO:0000256" key="4">
    <source>
        <dbReference type="ARBA" id="ARBA00022806"/>
    </source>
</evidence>
<dbReference type="FunFam" id="3.40.50.300:FF:000008">
    <property type="entry name" value="ATP-dependent RNA helicase RhlB"/>
    <property type="match status" value="1"/>
</dbReference>
<gene>
    <name evidence="13" type="ORF">L798_03659</name>
</gene>
<dbReference type="FunCoup" id="A0A067QSX8">
    <property type="interactions" value="72"/>
</dbReference>
<feature type="domain" description="Helicase ATP-binding" evidence="10">
    <location>
        <begin position="219"/>
        <end position="402"/>
    </location>
</feature>
<dbReference type="SUPFAM" id="SSF52540">
    <property type="entry name" value="P-loop containing nucleoside triphosphate hydrolases"/>
    <property type="match status" value="2"/>
</dbReference>
<dbReference type="InParanoid" id="A0A067QSX8"/>
<comment type="catalytic activity">
    <reaction evidence="6">
        <text>ATP + H2O = ADP + phosphate + H(+)</text>
        <dbReference type="Rhea" id="RHEA:13065"/>
        <dbReference type="ChEBI" id="CHEBI:15377"/>
        <dbReference type="ChEBI" id="CHEBI:15378"/>
        <dbReference type="ChEBI" id="CHEBI:30616"/>
        <dbReference type="ChEBI" id="CHEBI:43474"/>
        <dbReference type="ChEBI" id="CHEBI:456216"/>
        <dbReference type="EC" id="3.6.4.13"/>
    </reaction>
</comment>
<dbReference type="CDD" id="cd18787">
    <property type="entry name" value="SF2_C_DEAD"/>
    <property type="match status" value="1"/>
</dbReference>
<dbReference type="SMART" id="SM00490">
    <property type="entry name" value="HELICc"/>
    <property type="match status" value="1"/>
</dbReference>
<dbReference type="InterPro" id="IPR001650">
    <property type="entry name" value="Helicase_C-like"/>
</dbReference>
<keyword evidence="14" id="KW-1185">Reference proteome</keyword>
<keyword evidence="2 8" id="KW-0547">Nucleotide-binding</keyword>
<feature type="domain" description="DEAD-box RNA helicase Q" evidence="12">
    <location>
        <begin position="188"/>
        <end position="216"/>
    </location>
</feature>